<feature type="active site" description="Charge relay system" evidence="1">
    <location>
        <position position="418"/>
    </location>
</feature>
<name>A0AAE3SEX1_9BACT</name>
<dbReference type="Proteomes" id="UP001209229">
    <property type="component" value="Unassembled WGS sequence"/>
</dbReference>
<dbReference type="InterPro" id="IPR008391">
    <property type="entry name" value="AXE1_dom"/>
</dbReference>
<dbReference type="InterPro" id="IPR029058">
    <property type="entry name" value="AB_hydrolase_fold"/>
</dbReference>
<protein>
    <submittedName>
        <fullName evidence="3">Acetylxylan esterase</fullName>
    </submittedName>
</protein>
<feature type="domain" description="Acetyl xylan esterase" evidence="2">
    <location>
        <begin position="136"/>
        <end position="423"/>
    </location>
</feature>
<dbReference type="Gene3D" id="3.40.50.1820">
    <property type="entry name" value="alpha/beta hydrolase"/>
    <property type="match status" value="1"/>
</dbReference>
<dbReference type="GO" id="GO:0005976">
    <property type="term" value="P:polysaccharide metabolic process"/>
    <property type="evidence" value="ECO:0007669"/>
    <property type="project" value="TreeGrafter"/>
</dbReference>
<comment type="caution">
    <text evidence="3">The sequence shown here is derived from an EMBL/GenBank/DDBJ whole genome shotgun (WGS) entry which is preliminary data.</text>
</comment>
<proteinExistence type="predicted"/>
<evidence type="ECO:0000313" key="4">
    <source>
        <dbReference type="Proteomes" id="UP001209229"/>
    </source>
</evidence>
<dbReference type="Pfam" id="PF05448">
    <property type="entry name" value="AXE1"/>
    <property type="match status" value="1"/>
</dbReference>
<dbReference type="PANTHER" id="PTHR40111">
    <property type="entry name" value="CEPHALOSPORIN-C DEACETYLASE"/>
    <property type="match status" value="1"/>
</dbReference>
<feature type="active site" description="Charge relay system" evidence="1">
    <location>
        <position position="389"/>
    </location>
</feature>
<dbReference type="EMBL" id="JAPDPJ010000004">
    <property type="protein sequence ID" value="MCW3785583.1"/>
    <property type="molecule type" value="Genomic_DNA"/>
</dbReference>
<dbReference type="GO" id="GO:0052689">
    <property type="term" value="F:carboxylic ester hydrolase activity"/>
    <property type="evidence" value="ECO:0007669"/>
    <property type="project" value="TreeGrafter"/>
</dbReference>
<evidence type="ECO:0000256" key="1">
    <source>
        <dbReference type="PIRSR" id="PIRSR639069-1"/>
    </source>
</evidence>
<dbReference type="AlphaFoldDB" id="A0AAE3SEX1"/>
<reference evidence="3" key="1">
    <citation type="submission" date="2022-10" db="EMBL/GenBank/DDBJ databases">
        <authorList>
            <person name="Yu W.X."/>
        </authorList>
    </citation>
    <scope>NUCLEOTIDE SEQUENCE</scope>
    <source>
        <strain evidence="3">AAT</strain>
    </source>
</reference>
<accession>A0AAE3SEX1</accession>
<feature type="active site" description="Nucleophile" evidence="1">
    <location>
        <position position="306"/>
    </location>
</feature>
<dbReference type="SUPFAM" id="SSF53474">
    <property type="entry name" value="alpha/beta-Hydrolases"/>
    <property type="match status" value="1"/>
</dbReference>
<organism evidence="3 4">
    <name type="scientific">Plebeiibacterium sediminum</name>
    <dbReference type="NCBI Taxonomy" id="2992112"/>
    <lineage>
        <taxon>Bacteria</taxon>
        <taxon>Pseudomonadati</taxon>
        <taxon>Bacteroidota</taxon>
        <taxon>Bacteroidia</taxon>
        <taxon>Marinilabiliales</taxon>
        <taxon>Marinilabiliaceae</taxon>
        <taxon>Plebeiibacterium</taxon>
    </lineage>
</organism>
<evidence type="ECO:0000313" key="3">
    <source>
        <dbReference type="EMBL" id="MCW3785583.1"/>
    </source>
</evidence>
<sequence length="437" mass="49721">MNKSIFQTFLLFFLLVFSTILKAENYPHRSDVLWITNPNHSDWIYKTNEKAKVSVSLYHYGILLDTLTVKYSVAPELMEEVQSGVAHIKNGIVTIDVGTLKYPGFLDLSLKVQLGGEEFKHHIKVGFDPDKLTAYTKYPSDFDSFWKAAKEKADQCPMVVEKTFIPEYSSDKVNCYLVKIQAYEKSSCVYGYLTMPNKKGKFPVVFSPPGAGIKPMNPLKDIFYAESGFIRFDMEIHGIRPNLDKQTYDEISRAFGNKNNSYLVNGLDNKDNYYMKKVYLSCLRVIDYLTTLPEWDGKNIIAQGGSQGGALALITTALDSRITACAANHPALSDMARYKMGRAGGYPHLFTKFEGMDTPEKLNTLQYYDVVNFARNINVPVFMTWGFNDNTCPPTTSYIVYNTLNTQKEALIMPVTEHWISLTTRHSILDWIRTQLK</sequence>
<dbReference type="RefSeq" id="WP_301189155.1">
    <property type="nucleotide sequence ID" value="NZ_JAPDPJ010000004.1"/>
</dbReference>
<dbReference type="PANTHER" id="PTHR40111:SF1">
    <property type="entry name" value="CEPHALOSPORIN-C DEACETYLASE"/>
    <property type="match status" value="1"/>
</dbReference>
<evidence type="ECO:0000259" key="2">
    <source>
        <dbReference type="Pfam" id="PF05448"/>
    </source>
</evidence>
<keyword evidence="4" id="KW-1185">Reference proteome</keyword>
<gene>
    <name evidence="3" type="ORF">OM075_03855</name>
</gene>
<dbReference type="InterPro" id="IPR039069">
    <property type="entry name" value="CE7"/>
</dbReference>